<gene>
    <name evidence="2" type="ORF">A4A59_36320</name>
</gene>
<sequence length="81" mass="9154">MTIGGTMVGAMIRQRGWHDLWLAITGRRQRRAEPEAAVEVALRDSDLAFGGYDGPMTYGLEADRREGRPLRRRQPREPAGF</sequence>
<protein>
    <submittedName>
        <fullName evidence="2">Uncharacterized protein</fullName>
    </submittedName>
</protein>
<comment type="caution">
    <text evidence="2">The sequence shown here is derived from an EMBL/GenBank/DDBJ whole genome shotgun (WGS) entry which is preliminary data.</text>
</comment>
<reference evidence="2" key="1">
    <citation type="submission" date="2016-03" db="EMBL/GenBank/DDBJ databases">
        <title>Microsymbionts genomes from the relict species Vavilovia formosa.</title>
        <authorList>
            <person name="Chirak E."/>
            <person name="Kimeklis A."/>
            <person name="Kopat V."/>
            <person name="Andronov E."/>
        </authorList>
    </citation>
    <scope>NUCLEOTIDE SEQUENCE [LARGE SCALE GENOMIC DNA]</scope>
    <source>
        <strain evidence="2">Vaf12</strain>
    </source>
</reference>
<name>A0A154IR19_RHILE</name>
<accession>A0A154IR19</accession>
<dbReference type="RefSeq" id="WP_062940069.1">
    <property type="nucleotide sequence ID" value="NZ_CP171844.1"/>
</dbReference>
<evidence type="ECO:0000256" key="1">
    <source>
        <dbReference type="SAM" id="MobiDB-lite"/>
    </source>
</evidence>
<proteinExistence type="predicted"/>
<dbReference type="AlphaFoldDB" id="A0A154IR19"/>
<evidence type="ECO:0000313" key="2">
    <source>
        <dbReference type="EMBL" id="KZB02922.1"/>
    </source>
</evidence>
<dbReference type="EMBL" id="LVYU01000023">
    <property type="protein sequence ID" value="KZB02922.1"/>
    <property type="molecule type" value="Genomic_DNA"/>
</dbReference>
<organism evidence="2">
    <name type="scientific">Rhizobium leguminosarum</name>
    <dbReference type="NCBI Taxonomy" id="384"/>
    <lineage>
        <taxon>Bacteria</taxon>
        <taxon>Pseudomonadati</taxon>
        <taxon>Pseudomonadota</taxon>
        <taxon>Alphaproteobacteria</taxon>
        <taxon>Hyphomicrobiales</taxon>
        <taxon>Rhizobiaceae</taxon>
        <taxon>Rhizobium/Agrobacterium group</taxon>
        <taxon>Rhizobium</taxon>
    </lineage>
</organism>
<feature type="region of interest" description="Disordered" evidence="1">
    <location>
        <begin position="58"/>
        <end position="81"/>
    </location>
</feature>